<evidence type="ECO:0000256" key="1">
    <source>
        <dbReference type="SAM" id="SignalP"/>
    </source>
</evidence>
<comment type="caution">
    <text evidence="2">The sequence shown here is derived from an EMBL/GenBank/DDBJ whole genome shotgun (WGS) entry which is preliminary data.</text>
</comment>
<evidence type="ECO:0000313" key="3">
    <source>
        <dbReference type="Proteomes" id="UP000565262"/>
    </source>
</evidence>
<dbReference type="RefSeq" id="WP_182810233.1">
    <property type="nucleotide sequence ID" value="NZ_JACJFM010000028.1"/>
</dbReference>
<feature type="signal peptide" evidence="1">
    <location>
        <begin position="1"/>
        <end position="18"/>
    </location>
</feature>
<proteinExistence type="predicted"/>
<feature type="chain" id="PRO_5032457238" evidence="1">
    <location>
        <begin position="19"/>
        <end position="171"/>
    </location>
</feature>
<accession>A0A839IT25</accession>
<dbReference type="AlphaFoldDB" id="A0A839IT25"/>
<organism evidence="2 3">
    <name type="scientific">Oceanospirillum sediminis</name>
    <dbReference type="NCBI Taxonomy" id="2760088"/>
    <lineage>
        <taxon>Bacteria</taxon>
        <taxon>Pseudomonadati</taxon>
        <taxon>Pseudomonadota</taxon>
        <taxon>Gammaproteobacteria</taxon>
        <taxon>Oceanospirillales</taxon>
        <taxon>Oceanospirillaceae</taxon>
        <taxon>Oceanospirillum</taxon>
    </lineage>
</organism>
<dbReference type="EMBL" id="JACJFM010000028">
    <property type="protein sequence ID" value="MBB1488465.1"/>
    <property type="molecule type" value="Genomic_DNA"/>
</dbReference>
<evidence type="ECO:0000313" key="2">
    <source>
        <dbReference type="EMBL" id="MBB1488465.1"/>
    </source>
</evidence>
<keyword evidence="3" id="KW-1185">Reference proteome</keyword>
<protein>
    <submittedName>
        <fullName evidence="2">Uncharacterized protein</fullName>
    </submittedName>
</protein>
<sequence>MKRLLTTALLGACLPAYAETPSATGYELPADTVLNVQVLVDKSISKGETLSHLLLKATGSQTGAELPERCLLSANASINNNHVEVNVTRALCVQPNGDIFDGPVNARITESADTFGLKSACADDSCGSALLRAGQDYSLRLYDAANIALVINQTEQINIQRRNYSPDAEQQ</sequence>
<keyword evidence="1" id="KW-0732">Signal</keyword>
<gene>
    <name evidence="2" type="ORF">H4O21_17825</name>
</gene>
<dbReference type="Proteomes" id="UP000565262">
    <property type="component" value="Unassembled WGS sequence"/>
</dbReference>
<reference evidence="2 3" key="1">
    <citation type="submission" date="2020-08" db="EMBL/GenBank/DDBJ databases">
        <title>Oceanospirillum sp. nov. isolated from marine sediment.</title>
        <authorList>
            <person name="Ji X."/>
        </authorList>
    </citation>
    <scope>NUCLEOTIDE SEQUENCE [LARGE SCALE GENOMIC DNA]</scope>
    <source>
        <strain evidence="2 3">D5</strain>
    </source>
</reference>
<name>A0A839IT25_9GAMM</name>